<protein>
    <submittedName>
        <fullName evidence="2">AAA ATPase</fullName>
    </submittedName>
</protein>
<evidence type="ECO:0000313" key="2">
    <source>
        <dbReference type="EMBL" id="ADR34356.1"/>
    </source>
</evidence>
<dbReference type="Pfam" id="PF13173">
    <property type="entry name" value="AAA_14"/>
    <property type="match status" value="1"/>
</dbReference>
<keyword evidence="3" id="KW-1185">Reference proteome</keyword>
<dbReference type="InterPro" id="IPR003593">
    <property type="entry name" value="AAA+_ATPase"/>
</dbReference>
<dbReference type="PANTHER" id="PTHR33295">
    <property type="entry name" value="ATPASE"/>
    <property type="match status" value="1"/>
</dbReference>
<dbReference type="STRING" id="709032.Sulku_1695"/>
<dbReference type="InterPro" id="IPR027417">
    <property type="entry name" value="P-loop_NTPase"/>
</dbReference>
<feature type="domain" description="AAA+ ATPase" evidence="1">
    <location>
        <begin position="36"/>
        <end position="197"/>
    </location>
</feature>
<dbReference type="KEGG" id="sku:Sulku_1695"/>
<evidence type="ECO:0000259" key="1">
    <source>
        <dbReference type="SMART" id="SM00382"/>
    </source>
</evidence>
<dbReference type="EMBL" id="CP002355">
    <property type="protein sequence ID" value="ADR34356.1"/>
    <property type="molecule type" value="Genomic_DNA"/>
</dbReference>
<gene>
    <name evidence="2" type="ordered locus">Sulku_1695</name>
</gene>
<dbReference type="HOGENOM" id="CLU_041527_0_0_7"/>
<dbReference type="PANTHER" id="PTHR33295:SF8">
    <property type="entry name" value="AAA+ ATPASE DOMAIN-CONTAINING PROTEIN"/>
    <property type="match status" value="1"/>
</dbReference>
<dbReference type="SUPFAM" id="SSF52540">
    <property type="entry name" value="P-loop containing nucleoside triphosphate hydrolases"/>
    <property type="match status" value="1"/>
</dbReference>
<dbReference type="Pfam" id="PF13635">
    <property type="entry name" value="DUF4143"/>
    <property type="match status" value="1"/>
</dbReference>
<dbReference type="InterPro" id="IPR041682">
    <property type="entry name" value="AAA_14"/>
</dbReference>
<dbReference type="AlphaFoldDB" id="E4U0N9"/>
<dbReference type="Proteomes" id="UP000008721">
    <property type="component" value="Chromosome"/>
</dbReference>
<organism evidence="2 3">
    <name type="scientific">Sulfuricurvum kujiense (strain ATCC BAA-921 / DSM 16994 / JCM 11577 / YK-1)</name>
    <dbReference type="NCBI Taxonomy" id="709032"/>
    <lineage>
        <taxon>Bacteria</taxon>
        <taxon>Pseudomonadati</taxon>
        <taxon>Campylobacterota</taxon>
        <taxon>Epsilonproteobacteria</taxon>
        <taxon>Campylobacterales</taxon>
        <taxon>Sulfurimonadaceae</taxon>
        <taxon>Sulfuricurvum</taxon>
    </lineage>
</organism>
<sequence>MDSILIDDNPHWDTPEAYGQFSPREKLTHALSFLKAKEVIAILGARRVGKSSLARLMIRSLLPTTNPRNIFFINLEKTAFIPYKNDPTYLDTIYENYLKIAEPDMSQRIYVFLDEIQIFADWEVFVKSRYENSNIKFIVTGSNSSLLSSSYATMLTGRVLKLTLNSFSFREFLTYKEIPHTSRLERARHRINIKRALDEYLKWGGYYSVFSNDEIHVKKEYLKNIAEDIILKDIVPRYSIKNSAAIRDLFYYIASNATTTINYASLAKKLSMDPKTVKEYVDYFEDNFLIRRISRHHTKLTAQINSPKKVYLSDNGFLNLGISPDRNQGAMLENAVCNHWQNREITYLLENKECDFYVGGNVYQVSYTINDEKTRKRELDGLEFFMNELNLTEGHLITYDASETISKEGKTMHIQPIEEFLLVGEIQ</sequence>
<evidence type="ECO:0000313" key="3">
    <source>
        <dbReference type="Proteomes" id="UP000008721"/>
    </source>
</evidence>
<name>E4U0N9_SULKY</name>
<dbReference type="eggNOG" id="COG1373">
    <property type="taxonomic scope" value="Bacteria"/>
</dbReference>
<dbReference type="SMART" id="SM00382">
    <property type="entry name" value="AAA"/>
    <property type="match status" value="1"/>
</dbReference>
<dbReference type="InterPro" id="IPR025420">
    <property type="entry name" value="DUF4143"/>
</dbReference>
<reference evidence="2 3" key="1">
    <citation type="journal article" date="2012" name="Stand. Genomic Sci.">
        <title>Complete genome sequence of the sulfur compounds oxidizing chemolithoautotroph Sulfuricurvum kujiense type strain (YK-1(T)).</title>
        <authorList>
            <person name="Han C."/>
            <person name="Kotsyurbenko O."/>
            <person name="Chertkov O."/>
            <person name="Held B."/>
            <person name="Lapidus A."/>
            <person name="Nolan M."/>
            <person name="Lucas S."/>
            <person name="Hammon N."/>
            <person name="Deshpande S."/>
            <person name="Cheng J.F."/>
            <person name="Tapia R."/>
            <person name="Goodwin L.A."/>
            <person name="Pitluck S."/>
            <person name="Liolios K."/>
            <person name="Pagani I."/>
            <person name="Ivanova N."/>
            <person name="Mavromatis K."/>
            <person name="Mikhailova N."/>
            <person name="Pati A."/>
            <person name="Chen A."/>
            <person name="Palaniappan K."/>
            <person name="Land M."/>
            <person name="Hauser L."/>
            <person name="Chang Y.J."/>
            <person name="Jeffries C.D."/>
            <person name="Brambilla E.M."/>
            <person name="Rohde M."/>
            <person name="Spring S."/>
            <person name="Sikorski J."/>
            <person name="Goker M."/>
            <person name="Woyke T."/>
            <person name="Bristow J."/>
            <person name="Eisen J.A."/>
            <person name="Markowitz V."/>
            <person name="Hugenholtz P."/>
            <person name="Kyrpides N.C."/>
            <person name="Klenk H.P."/>
            <person name="Detter J.C."/>
        </authorList>
    </citation>
    <scope>NUCLEOTIDE SEQUENCE [LARGE SCALE GENOMIC DNA]</scope>
    <source>
        <strain evidence="3">ATCC BAA-921 / DSM 16994 / JCM 11577 / YK-1</strain>
    </source>
</reference>
<proteinExistence type="predicted"/>
<dbReference type="Gene3D" id="3.40.50.300">
    <property type="entry name" value="P-loop containing nucleotide triphosphate hydrolases"/>
    <property type="match status" value="1"/>
</dbReference>
<dbReference type="OrthoDB" id="9801684at2"/>
<dbReference type="RefSeq" id="WP_013460553.1">
    <property type="nucleotide sequence ID" value="NC_014762.1"/>
</dbReference>
<accession>E4U0N9</accession>